<dbReference type="EMBL" id="ABIB01000001">
    <property type="protein sequence ID" value="EDP98275.1"/>
    <property type="molecule type" value="Genomic_DNA"/>
</dbReference>
<protein>
    <recommendedName>
        <fullName evidence="3">Polymerase nucleotidyl transferase domain-containing protein</fullName>
    </recommendedName>
</protein>
<keyword evidence="2" id="KW-1185">Reference proteome</keyword>
<dbReference type="eggNOG" id="ENOG5033RGF">
    <property type="taxonomic scope" value="Bacteria"/>
</dbReference>
<name>A9DK84_9FLAO</name>
<dbReference type="OrthoDB" id="1331262at2"/>
<reference evidence="1 2" key="1">
    <citation type="journal article" date="2011" name="J. Bacteriol.">
        <title>Genome sequence of the algicidal bacterium Kordia algicida OT-1.</title>
        <authorList>
            <person name="Lee H.S."/>
            <person name="Kang S.G."/>
            <person name="Kwon K.K."/>
            <person name="Lee J.H."/>
            <person name="Kim S.J."/>
        </authorList>
    </citation>
    <scope>NUCLEOTIDE SEQUENCE [LARGE SCALE GENOMIC DNA]</scope>
    <source>
        <strain evidence="1 2">OT-1</strain>
    </source>
</reference>
<dbReference type="Proteomes" id="UP000002945">
    <property type="component" value="Unassembled WGS sequence"/>
</dbReference>
<evidence type="ECO:0008006" key="3">
    <source>
        <dbReference type="Google" id="ProtNLM"/>
    </source>
</evidence>
<evidence type="ECO:0000313" key="1">
    <source>
        <dbReference type="EMBL" id="EDP98275.1"/>
    </source>
</evidence>
<dbReference type="RefSeq" id="WP_007095288.1">
    <property type="nucleotide sequence ID" value="NZ_CP142125.1"/>
</dbReference>
<sequence>MKPSLTKIDNFPYQYFQYGSKSSTDIDVIIVLPKAEMPATQEERKRKLKQLKTEFQLDWNAIFVVIKDGVLTDTIYTKSWVDSLNNAFYHTHKHHEQFFEIPVTKTVKRNKTLAIYKAVRTILTMLTRTHLRSQIRPIIRGIHPFQLKLDVLKTIDFSEIETFHQKNTPDADAWKIIAFYLAQNELLIEKNIEVYSKEKLLKQVPAIADFILRKKISQEAKNTLTELKNNWLQTIENYGNFTSNEHILSCNNEHVDMVKEISL</sequence>
<accession>A9DK84</accession>
<dbReference type="HOGENOM" id="CLU_1056821_0_0_10"/>
<gene>
    <name evidence="1" type="ORF">KAOT1_13697</name>
</gene>
<dbReference type="AlphaFoldDB" id="A9DK84"/>
<comment type="caution">
    <text evidence="1">The sequence shown here is derived from an EMBL/GenBank/DDBJ whole genome shotgun (WGS) entry which is preliminary data.</text>
</comment>
<proteinExistence type="predicted"/>
<dbReference type="STRING" id="391587.KAOT1_13697"/>
<organism evidence="1 2">
    <name type="scientific">Kordia algicida OT-1</name>
    <dbReference type="NCBI Taxonomy" id="391587"/>
    <lineage>
        <taxon>Bacteria</taxon>
        <taxon>Pseudomonadati</taxon>
        <taxon>Bacteroidota</taxon>
        <taxon>Flavobacteriia</taxon>
        <taxon>Flavobacteriales</taxon>
        <taxon>Flavobacteriaceae</taxon>
        <taxon>Kordia</taxon>
    </lineage>
</organism>
<evidence type="ECO:0000313" key="2">
    <source>
        <dbReference type="Proteomes" id="UP000002945"/>
    </source>
</evidence>